<dbReference type="InterPro" id="IPR001680">
    <property type="entry name" value="WD40_rpt"/>
</dbReference>
<dbReference type="PROSITE" id="PS00678">
    <property type="entry name" value="WD_REPEATS_1"/>
    <property type="match status" value="2"/>
</dbReference>
<reference evidence="5" key="1">
    <citation type="submission" date="2023-10" db="EMBL/GenBank/DDBJ databases">
        <authorList>
            <person name="Chen Y."/>
            <person name="Shah S."/>
            <person name="Dougan E. K."/>
            <person name="Thang M."/>
            <person name="Chan C."/>
        </authorList>
    </citation>
    <scope>NUCLEOTIDE SEQUENCE [LARGE SCALE GENOMIC DNA]</scope>
</reference>
<evidence type="ECO:0000313" key="5">
    <source>
        <dbReference type="EMBL" id="CAK0806541.1"/>
    </source>
</evidence>
<evidence type="ECO:0000256" key="3">
    <source>
        <dbReference type="PROSITE-ProRule" id="PRU00221"/>
    </source>
</evidence>
<accession>A0ABN9QMK3</accession>
<sequence>MTPPAAGFLPPGEDDDDEDHLSQLKKLKDKFQDRSGQPIKLTLEQFVKALSSDQPRLADGTDAASQRSRVHELGILFKKIDASCTDTVDWEEFTNYYLLHMPGAGSQDGAGELAQGPQSSDMVTGAWGSCHSDMISRVIVVKDIGAGANNSQSASGGGRRYITAGRDGMVKIWHPNLTVHKAIDVEQGRSWLGSCCWMTKSRRLAVASANFKIFFYDSSFGAAPIAHIVHKEGTPLCMGYLDRGSYESDGRDREILMVGDNNGCVTIYQFDDNWTEQASNNEELYFKEKRERRPDQVATSADRDRDKANYLGIKSRTKYHTGRANWVTKVEYVPELQAMVTCGLDGEINMCDININNRKSGREGDDKPGPPVRLHKKGLYCFCWCKKHKFFASAGLDRQIVIWNGFTQKAMNHLIGHNAPVIEILCNEAQSQLISMSIDKVVKVWDIRNYRCIQTFTDKTEYRPEDSLTCMAFDEEASNLLMCSSALNVLPLHMKAEASRTHVAPIVGVLYNDVFQQIISGDSIGSICVWDARTGTLQFDFKRAHRDSKLTCMTFDESKRRLYTGGEDGIVKLWNFSSGQLLQSYTMPQPSELTGLLWAREGPNTFVVGLAWDRRIYVWPDSRKQTVEAQYILEDSSGLGHTDDITCISRLSSNTGLLATGGDDGYVVYWKIQESSSGMKYRLSDKITPSSQQVSGTPEGVARGSLLRRQAGDKDAGMSESATAGAWAHPASANASASATARSRASHAFGVTGDAALPGAAWFPGLDPLVGEDEVADEQFPGVEKMIVLEHKGCLLSCHTDRVVRLWSIKLSSFLARLELLGPAPQAAPGRAAQPPASAREPASQAGRAEGVLEGIATAPATARVRRRDPDVAALPAGLAR</sequence>
<feature type="region of interest" description="Disordered" evidence="4">
    <location>
        <begin position="826"/>
        <end position="881"/>
    </location>
</feature>
<protein>
    <recommendedName>
        <fullName evidence="7">Calmodulin</fullName>
    </recommendedName>
</protein>
<dbReference type="Gene3D" id="2.130.10.10">
    <property type="entry name" value="YVTN repeat-like/Quinoprotein amine dehydrogenase"/>
    <property type="match status" value="3"/>
</dbReference>
<dbReference type="InterPro" id="IPR019775">
    <property type="entry name" value="WD40_repeat_CS"/>
</dbReference>
<dbReference type="Proteomes" id="UP001189429">
    <property type="component" value="Unassembled WGS sequence"/>
</dbReference>
<evidence type="ECO:0000256" key="2">
    <source>
        <dbReference type="ARBA" id="ARBA00022737"/>
    </source>
</evidence>
<dbReference type="InterPro" id="IPR018247">
    <property type="entry name" value="EF_Hand_1_Ca_BS"/>
</dbReference>
<evidence type="ECO:0008006" key="7">
    <source>
        <dbReference type="Google" id="ProtNLM"/>
    </source>
</evidence>
<dbReference type="PANTHER" id="PTHR44324:SF4">
    <property type="entry name" value="WD40 REPEAT DOMAIN 95"/>
    <property type="match status" value="1"/>
</dbReference>
<comment type="caution">
    <text evidence="5">The sequence shown here is derived from an EMBL/GenBank/DDBJ whole genome shotgun (WGS) entry which is preliminary data.</text>
</comment>
<keyword evidence="1 3" id="KW-0853">WD repeat</keyword>
<evidence type="ECO:0000256" key="1">
    <source>
        <dbReference type="ARBA" id="ARBA00022574"/>
    </source>
</evidence>
<feature type="compositionally biased region" description="Low complexity" evidence="4">
    <location>
        <begin position="826"/>
        <end position="840"/>
    </location>
</feature>
<dbReference type="InterPro" id="IPR051242">
    <property type="entry name" value="WD-EF-hand_domain"/>
</dbReference>
<name>A0ABN9QMK3_9DINO</name>
<feature type="region of interest" description="Disordered" evidence="4">
    <location>
        <begin position="1"/>
        <end position="21"/>
    </location>
</feature>
<feature type="repeat" description="WD" evidence="3">
    <location>
        <begin position="414"/>
        <end position="455"/>
    </location>
</feature>
<evidence type="ECO:0000256" key="4">
    <source>
        <dbReference type="SAM" id="MobiDB-lite"/>
    </source>
</evidence>
<dbReference type="SUPFAM" id="SSF50978">
    <property type="entry name" value="WD40 repeat-like"/>
    <property type="match status" value="2"/>
</dbReference>
<keyword evidence="6" id="KW-1185">Reference proteome</keyword>
<feature type="repeat" description="WD" evidence="3">
    <location>
        <begin position="638"/>
        <end position="680"/>
    </location>
</feature>
<dbReference type="InterPro" id="IPR015943">
    <property type="entry name" value="WD40/YVTN_repeat-like_dom_sf"/>
</dbReference>
<gene>
    <name evidence="5" type="ORF">PCOR1329_LOCUS12729</name>
</gene>
<organism evidence="5 6">
    <name type="scientific">Prorocentrum cordatum</name>
    <dbReference type="NCBI Taxonomy" id="2364126"/>
    <lineage>
        <taxon>Eukaryota</taxon>
        <taxon>Sar</taxon>
        <taxon>Alveolata</taxon>
        <taxon>Dinophyceae</taxon>
        <taxon>Prorocentrales</taxon>
        <taxon>Prorocentraceae</taxon>
        <taxon>Prorocentrum</taxon>
    </lineage>
</organism>
<dbReference type="SMART" id="SM00320">
    <property type="entry name" value="WD40"/>
    <property type="match status" value="10"/>
</dbReference>
<dbReference type="Pfam" id="PF00400">
    <property type="entry name" value="WD40"/>
    <property type="match status" value="3"/>
</dbReference>
<evidence type="ECO:0000313" key="6">
    <source>
        <dbReference type="Proteomes" id="UP001189429"/>
    </source>
</evidence>
<dbReference type="EMBL" id="CAUYUJ010003736">
    <property type="protein sequence ID" value="CAK0806541.1"/>
    <property type="molecule type" value="Genomic_DNA"/>
</dbReference>
<feature type="repeat" description="WD" evidence="3">
    <location>
        <begin position="543"/>
        <end position="584"/>
    </location>
</feature>
<dbReference type="PROSITE" id="PS00018">
    <property type="entry name" value="EF_HAND_1"/>
    <property type="match status" value="1"/>
</dbReference>
<dbReference type="PANTHER" id="PTHR44324">
    <property type="entry name" value="WD40 REPEAT DOMAIN 95"/>
    <property type="match status" value="1"/>
</dbReference>
<feature type="repeat" description="WD" evidence="3">
    <location>
        <begin position="372"/>
        <end position="404"/>
    </location>
</feature>
<dbReference type="InterPro" id="IPR036322">
    <property type="entry name" value="WD40_repeat_dom_sf"/>
</dbReference>
<dbReference type="PROSITE" id="PS50082">
    <property type="entry name" value="WD_REPEATS_2"/>
    <property type="match status" value="4"/>
</dbReference>
<dbReference type="PROSITE" id="PS50294">
    <property type="entry name" value="WD_REPEATS_REGION"/>
    <property type="match status" value="2"/>
</dbReference>
<keyword evidence="2" id="KW-0677">Repeat</keyword>
<feature type="non-terminal residue" evidence="5">
    <location>
        <position position="881"/>
    </location>
</feature>
<proteinExistence type="predicted"/>